<dbReference type="GO" id="GO:0010945">
    <property type="term" value="F:coenzyme A diphosphatase activity"/>
    <property type="evidence" value="ECO:0007669"/>
    <property type="project" value="InterPro"/>
</dbReference>
<dbReference type="Gramene" id="AET7Gv20630700.2">
    <property type="protein sequence ID" value="AET7Gv20630700.2"/>
    <property type="gene ID" value="AET7Gv20630700"/>
</dbReference>
<evidence type="ECO:0000313" key="1">
    <source>
        <dbReference type="EnsemblPlants" id="AET7Gv20630700.2"/>
    </source>
</evidence>
<dbReference type="EnsemblPlants" id="AET7Gv20630700.2">
    <property type="protein sequence ID" value="AET7Gv20630700.2"/>
    <property type="gene ID" value="AET7Gv20630700"/>
</dbReference>
<evidence type="ECO:0000313" key="2">
    <source>
        <dbReference type="Proteomes" id="UP000015105"/>
    </source>
</evidence>
<evidence type="ECO:0008006" key="3">
    <source>
        <dbReference type="Google" id="ProtNLM"/>
    </source>
</evidence>
<reference evidence="1" key="3">
    <citation type="journal article" date="2017" name="Nature">
        <title>Genome sequence of the progenitor of the wheat D genome Aegilops tauschii.</title>
        <authorList>
            <person name="Luo M.C."/>
            <person name="Gu Y.Q."/>
            <person name="Puiu D."/>
            <person name="Wang H."/>
            <person name="Twardziok S.O."/>
            <person name="Deal K.R."/>
            <person name="Huo N."/>
            <person name="Zhu T."/>
            <person name="Wang L."/>
            <person name="Wang Y."/>
            <person name="McGuire P.E."/>
            <person name="Liu S."/>
            <person name="Long H."/>
            <person name="Ramasamy R.K."/>
            <person name="Rodriguez J.C."/>
            <person name="Van S.L."/>
            <person name="Yuan L."/>
            <person name="Wang Z."/>
            <person name="Xia Z."/>
            <person name="Xiao L."/>
            <person name="Anderson O.D."/>
            <person name="Ouyang S."/>
            <person name="Liang Y."/>
            <person name="Zimin A.V."/>
            <person name="Pertea G."/>
            <person name="Qi P."/>
            <person name="Bennetzen J.L."/>
            <person name="Dai X."/>
            <person name="Dawson M.W."/>
            <person name="Muller H.G."/>
            <person name="Kugler K."/>
            <person name="Rivarola-Duarte L."/>
            <person name="Spannagl M."/>
            <person name="Mayer K.F.X."/>
            <person name="Lu F.H."/>
            <person name="Bevan M.W."/>
            <person name="Leroy P."/>
            <person name="Li P."/>
            <person name="You F.M."/>
            <person name="Sun Q."/>
            <person name="Liu Z."/>
            <person name="Lyons E."/>
            <person name="Wicker T."/>
            <person name="Salzberg S.L."/>
            <person name="Devos K.M."/>
            <person name="Dvorak J."/>
        </authorList>
    </citation>
    <scope>NUCLEOTIDE SEQUENCE [LARGE SCALE GENOMIC DNA]</scope>
    <source>
        <strain evidence="1">cv. AL8/78</strain>
    </source>
</reference>
<sequence>QHLLVVVPIVGILSDIEGFKPVLNIDEVDDIFDVPLEMFVKDENRRSEERERMGQVFTIQYFDYEKENRKYVIWGLTARILIHAASIVYQRPPDFVERRLQFNLPKYSISSSGSATS</sequence>
<keyword evidence="2" id="KW-1185">Reference proteome</keyword>
<dbReference type="Proteomes" id="UP000015105">
    <property type="component" value="Chromosome 7D"/>
</dbReference>
<dbReference type="GO" id="GO:0015938">
    <property type="term" value="P:coenzyme A catabolic process"/>
    <property type="evidence" value="ECO:0007669"/>
    <property type="project" value="TreeGrafter"/>
</dbReference>
<dbReference type="PANTHER" id="PTHR12992:SF32">
    <property type="entry name" value="NUDIX HYDROLASE DOMAIN-CONTAINING PROTEIN"/>
    <property type="match status" value="1"/>
</dbReference>
<reference evidence="2" key="2">
    <citation type="journal article" date="2017" name="Nat. Plants">
        <title>The Aegilops tauschii genome reveals multiple impacts of transposons.</title>
        <authorList>
            <person name="Zhao G."/>
            <person name="Zou C."/>
            <person name="Li K."/>
            <person name="Wang K."/>
            <person name="Li T."/>
            <person name="Gao L."/>
            <person name="Zhang X."/>
            <person name="Wang H."/>
            <person name="Yang Z."/>
            <person name="Liu X."/>
            <person name="Jiang W."/>
            <person name="Mao L."/>
            <person name="Kong X."/>
            <person name="Jiao Y."/>
            <person name="Jia J."/>
        </authorList>
    </citation>
    <scope>NUCLEOTIDE SEQUENCE [LARGE SCALE GENOMIC DNA]</scope>
    <source>
        <strain evidence="2">cv. AL8/78</strain>
    </source>
</reference>
<dbReference type="PANTHER" id="PTHR12992">
    <property type="entry name" value="NUDIX HYDROLASE"/>
    <property type="match status" value="1"/>
</dbReference>
<name>A0A453RM39_AEGTS</name>
<dbReference type="InterPro" id="IPR045121">
    <property type="entry name" value="CoAse"/>
</dbReference>
<accession>A0A453RM39</accession>
<reference evidence="1" key="5">
    <citation type="journal article" date="2021" name="G3 (Bethesda)">
        <title>Aegilops tauschii genome assembly Aet v5.0 features greater sequence contiguity and improved annotation.</title>
        <authorList>
            <person name="Wang L."/>
            <person name="Zhu T."/>
            <person name="Rodriguez J.C."/>
            <person name="Deal K.R."/>
            <person name="Dubcovsky J."/>
            <person name="McGuire P.E."/>
            <person name="Lux T."/>
            <person name="Spannagl M."/>
            <person name="Mayer K.F.X."/>
            <person name="Baldrich P."/>
            <person name="Meyers B.C."/>
            <person name="Huo N."/>
            <person name="Gu Y.Q."/>
            <person name="Zhou H."/>
            <person name="Devos K.M."/>
            <person name="Bennetzen J.L."/>
            <person name="Unver T."/>
            <person name="Budak H."/>
            <person name="Gulick P.J."/>
            <person name="Galiba G."/>
            <person name="Kalapos B."/>
            <person name="Nelson D.R."/>
            <person name="Li P."/>
            <person name="You F.M."/>
            <person name="Luo M.C."/>
            <person name="Dvorak J."/>
        </authorList>
    </citation>
    <scope>NUCLEOTIDE SEQUENCE [LARGE SCALE GENOMIC DNA]</scope>
    <source>
        <strain evidence="1">cv. AL8/78</strain>
    </source>
</reference>
<dbReference type="AlphaFoldDB" id="A0A453RM39"/>
<proteinExistence type="predicted"/>
<protein>
    <recommendedName>
        <fullName evidence="3">Nudix hydrolase domain-containing protein</fullName>
    </recommendedName>
</protein>
<reference evidence="1" key="4">
    <citation type="submission" date="2019-03" db="UniProtKB">
        <authorList>
            <consortium name="EnsemblPlants"/>
        </authorList>
    </citation>
    <scope>IDENTIFICATION</scope>
</reference>
<organism evidence="1 2">
    <name type="scientific">Aegilops tauschii subsp. strangulata</name>
    <name type="common">Goatgrass</name>
    <dbReference type="NCBI Taxonomy" id="200361"/>
    <lineage>
        <taxon>Eukaryota</taxon>
        <taxon>Viridiplantae</taxon>
        <taxon>Streptophyta</taxon>
        <taxon>Embryophyta</taxon>
        <taxon>Tracheophyta</taxon>
        <taxon>Spermatophyta</taxon>
        <taxon>Magnoliopsida</taxon>
        <taxon>Liliopsida</taxon>
        <taxon>Poales</taxon>
        <taxon>Poaceae</taxon>
        <taxon>BOP clade</taxon>
        <taxon>Pooideae</taxon>
        <taxon>Triticodae</taxon>
        <taxon>Triticeae</taxon>
        <taxon>Triticinae</taxon>
        <taxon>Aegilops</taxon>
    </lineage>
</organism>
<reference evidence="2" key="1">
    <citation type="journal article" date="2014" name="Science">
        <title>Ancient hybridizations among the ancestral genomes of bread wheat.</title>
        <authorList>
            <consortium name="International Wheat Genome Sequencing Consortium,"/>
            <person name="Marcussen T."/>
            <person name="Sandve S.R."/>
            <person name="Heier L."/>
            <person name="Spannagl M."/>
            <person name="Pfeifer M."/>
            <person name="Jakobsen K.S."/>
            <person name="Wulff B.B."/>
            <person name="Steuernagel B."/>
            <person name="Mayer K.F."/>
            <person name="Olsen O.A."/>
        </authorList>
    </citation>
    <scope>NUCLEOTIDE SEQUENCE [LARGE SCALE GENOMIC DNA]</scope>
    <source>
        <strain evidence="2">cv. AL8/78</strain>
    </source>
</reference>
<dbReference type="Gene3D" id="3.90.79.10">
    <property type="entry name" value="Nucleoside Triphosphate Pyrophosphohydrolase"/>
    <property type="match status" value="1"/>
</dbReference>